<dbReference type="Gene3D" id="3.40.50.510">
    <property type="entry name" value="Phosphotransferase system, mannose-type IIA component"/>
    <property type="match status" value="1"/>
</dbReference>
<dbReference type="InterPro" id="IPR033887">
    <property type="entry name" value="PTS_IIA_man"/>
</dbReference>
<name>A0A2W5KUF3_9GAMM</name>
<evidence type="ECO:0000256" key="5">
    <source>
        <dbReference type="ARBA" id="ARBA00022679"/>
    </source>
</evidence>
<keyword evidence="6" id="KW-0598">Phosphotransferase system</keyword>
<dbReference type="GO" id="GO:0005737">
    <property type="term" value="C:cytoplasm"/>
    <property type="evidence" value="ECO:0007669"/>
    <property type="project" value="UniProtKB-SubCell"/>
</dbReference>
<dbReference type="InterPro" id="IPR004701">
    <property type="entry name" value="PTS_EIIA_man-typ"/>
</dbReference>
<comment type="subcellular location">
    <subcellularLocation>
        <location evidence="1">Cytoplasm</location>
    </subcellularLocation>
</comment>
<dbReference type="SUPFAM" id="SSF53062">
    <property type="entry name" value="PTS system fructose IIA component-like"/>
    <property type="match status" value="1"/>
</dbReference>
<comment type="caution">
    <text evidence="9">The sequence shown here is derived from an EMBL/GenBank/DDBJ whole genome shotgun (WGS) entry which is preliminary data.</text>
</comment>
<organism evidence="9 10">
    <name type="scientific">Rhodanobacter denitrificans</name>
    <dbReference type="NCBI Taxonomy" id="666685"/>
    <lineage>
        <taxon>Bacteria</taxon>
        <taxon>Pseudomonadati</taxon>
        <taxon>Pseudomonadota</taxon>
        <taxon>Gammaproteobacteria</taxon>
        <taxon>Lysobacterales</taxon>
        <taxon>Rhodanobacteraceae</taxon>
        <taxon>Rhodanobacter</taxon>
    </lineage>
</organism>
<dbReference type="GO" id="GO:0016020">
    <property type="term" value="C:membrane"/>
    <property type="evidence" value="ECO:0007669"/>
    <property type="project" value="InterPro"/>
</dbReference>
<proteinExistence type="predicted"/>
<keyword evidence="7" id="KW-0418">Kinase</keyword>
<gene>
    <name evidence="9" type="ORF">DI564_02050</name>
</gene>
<dbReference type="GO" id="GO:0009401">
    <property type="term" value="P:phosphoenolpyruvate-dependent sugar phosphotransferase system"/>
    <property type="evidence" value="ECO:0007669"/>
    <property type="project" value="UniProtKB-KW"/>
</dbReference>
<dbReference type="Proteomes" id="UP000249046">
    <property type="component" value="Unassembled WGS sequence"/>
</dbReference>
<dbReference type="PANTHER" id="PTHR33799">
    <property type="entry name" value="PTS PERMEASE-RELATED-RELATED"/>
    <property type="match status" value="1"/>
</dbReference>
<reference evidence="9 10" key="1">
    <citation type="submission" date="2017-08" db="EMBL/GenBank/DDBJ databases">
        <title>Infants hospitalized years apart are colonized by the same room-sourced microbial strains.</title>
        <authorList>
            <person name="Brooks B."/>
            <person name="Olm M.R."/>
            <person name="Firek B.A."/>
            <person name="Baker R."/>
            <person name="Thomas B.C."/>
            <person name="Morowitz M.J."/>
            <person name="Banfield J.F."/>
        </authorList>
    </citation>
    <scope>NUCLEOTIDE SEQUENCE [LARGE SCALE GENOMIC DNA]</scope>
    <source>
        <strain evidence="9">S2_005_003_R2_42</strain>
    </source>
</reference>
<dbReference type="AlphaFoldDB" id="A0A2W5KUF3"/>
<evidence type="ECO:0000256" key="7">
    <source>
        <dbReference type="ARBA" id="ARBA00022777"/>
    </source>
</evidence>
<dbReference type="InterPro" id="IPR051471">
    <property type="entry name" value="Bacterial_PTS_sugar_comp"/>
</dbReference>
<evidence type="ECO:0000256" key="3">
    <source>
        <dbReference type="ARBA" id="ARBA00022490"/>
    </source>
</evidence>
<evidence type="ECO:0000256" key="2">
    <source>
        <dbReference type="ARBA" id="ARBA00022448"/>
    </source>
</evidence>
<sequence length="130" mass="13585">MSVGVLLLTHEAMGGALITAARHVLGKLPLPLDVIEVEPGSDPDSTLRDATQRARSLDGGDGVLVLTDLYGATPCNVAQRLPGLGVHMHCVSGLNLPMLLRVLNYPEQKLDQLAQTAASGGRGGIFVDHA</sequence>
<dbReference type="GO" id="GO:0016301">
    <property type="term" value="F:kinase activity"/>
    <property type="evidence" value="ECO:0007669"/>
    <property type="project" value="UniProtKB-KW"/>
</dbReference>
<dbReference type="CDD" id="cd00006">
    <property type="entry name" value="PTS_IIA_man"/>
    <property type="match status" value="1"/>
</dbReference>
<evidence type="ECO:0000313" key="9">
    <source>
        <dbReference type="EMBL" id="PZQ19624.1"/>
    </source>
</evidence>
<dbReference type="PANTHER" id="PTHR33799:SF1">
    <property type="entry name" value="PTS SYSTEM MANNOSE-SPECIFIC EIIAB COMPONENT-RELATED"/>
    <property type="match status" value="1"/>
</dbReference>
<protein>
    <submittedName>
        <fullName evidence="9">PTS fructose IIA subunit family protein</fullName>
    </submittedName>
</protein>
<evidence type="ECO:0000259" key="8">
    <source>
        <dbReference type="PROSITE" id="PS51096"/>
    </source>
</evidence>
<dbReference type="PROSITE" id="PS51096">
    <property type="entry name" value="PTS_EIIA_TYPE_4"/>
    <property type="match status" value="1"/>
</dbReference>
<keyword evidence="3" id="KW-0963">Cytoplasm</keyword>
<dbReference type="Pfam" id="PF03610">
    <property type="entry name" value="EIIA-man"/>
    <property type="match status" value="1"/>
</dbReference>
<evidence type="ECO:0000313" key="10">
    <source>
        <dbReference type="Proteomes" id="UP000249046"/>
    </source>
</evidence>
<evidence type="ECO:0000256" key="6">
    <source>
        <dbReference type="ARBA" id="ARBA00022683"/>
    </source>
</evidence>
<evidence type="ECO:0000256" key="4">
    <source>
        <dbReference type="ARBA" id="ARBA00022597"/>
    </source>
</evidence>
<keyword evidence="2" id="KW-0813">Transport</keyword>
<feature type="domain" description="PTS EIIA type-4" evidence="8">
    <location>
        <begin position="2"/>
        <end position="125"/>
    </location>
</feature>
<dbReference type="InterPro" id="IPR036662">
    <property type="entry name" value="PTS_EIIA_man-typ_sf"/>
</dbReference>
<evidence type="ECO:0000256" key="1">
    <source>
        <dbReference type="ARBA" id="ARBA00004496"/>
    </source>
</evidence>
<dbReference type="EMBL" id="QFPO01000002">
    <property type="protein sequence ID" value="PZQ19624.1"/>
    <property type="molecule type" value="Genomic_DNA"/>
</dbReference>
<accession>A0A2W5KUF3</accession>
<keyword evidence="4" id="KW-0762">Sugar transport</keyword>
<keyword evidence="5" id="KW-0808">Transferase</keyword>